<dbReference type="PANTHER" id="PTHR34357:SF2">
    <property type="entry name" value="F26F24.3-RELATED"/>
    <property type="match status" value="1"/>
</dbReference>
<protein>
    <recommendedName>
        <fullName evidence="2">GCK domain-containing protein</fullName>
    </recommendedName>
</protein>
<accession>A0A5K1B2F4</accession>
<name>A0A5K1B2F4_9MAGN</name>
<reference evidence="3" key="1">
    <citation type="submission" date="2019-09" db="EMBL/GenBank/DDBJ databases">
        <authorList>
            <person name="Zhang L."/>
        </authorList>
    </citation>
    <scope>NUCLEOTIDE SEQUENCE</scope>
</reference>
<organism evidence="3">
    <name type="scientific">Nymphaea colorata</name>
    <name type="common">pocket water lily</name>
    <dbReference type="NCBI Taxonomy" id="210225"/>
    <lineage>
        <taxon>Eukaryota</taxon>
        <taxon>Viridiplantae</taxon>
        <taxon>Streptophyta</taxon>
        <taxon>Embryophyta</taxon>
        <taxon>Tracheophyta</taxon>
        <taxon>Spermatophyta</taxon>
        <taxon>Magnoliopsida</taxon>
        <taxon>Nymphaeales</taxon>
        <taxon>Nymphaeaceae</taxon>
        <taxon>Nymphaea</taxon>
    </lineage>
</organism>
<feature type="compositionally biased region" description="Basic and acidic residues" evidence="1">
    <location>
        <begin position="33"/>
        <end position="56"/>
    </location>
</feature>
<feature type="compositionally biased region" description="Polar residues" evidence="1">
    <location>
        <begin position="11"/>
        <end position="21"/>
    </location>
</feature>
<dbReference type="AlphaFoldDB" id="A0A5K1B2F4"/>
<dbReference type="OMA" id="VCKESWI"/>
<dbReference type="Pfam" id="PF07802">
    <property type="entry name" value="GCK"/>
    <property type="match status" value="1"/>
</dbReference>
<feature type="domain" description="GCK" evidence="2">
    <location>
        <begin position="65"/>
        <end position="139"/>
    </location>
</feature>
<dbReference type="SMART" id="SM01227">
    <property type="entry name" value="GCK"/>
    <property type="match status" value="1"/>
</dbReference>
<evidence type="ECO:0000259" key="2">
    <source>
        <dbReference type="SMART" id="SM01227"/>
    </source>
</evidence>
<dbReference type="PANTHER" id="PTHR34357">
    <property type="entry name" value="F7A19.14 PROTEIN-RELATED"/>
    <property type="match status" value="1"/>
</dbReference>
<sequence>MSMAPVPSDSKPPTNEVPETQRSPDENQNDAAGAREEDNERERRQEGGGEEEGHRDEEEEEEEQMECGFCLFMKGGGCKESFISWEKCIEEAEKSKEDVVEKCAEVTRVLRECMLRHSDYYEPLLSAEKAMEDQAARELEQEEAAAASEDPNSSQKMEGDKKVDA</sequence>
<proteinExistence type="predicted"/>
<dbReference type="InterPro" id="IPR012891">
    <property type="entry name" value="GCK_dom"/>
</dbReference>
<dbReference type="OrthoDB" id="2148418at2759"/>
<evidence type="ECO:0000313" key="3">
    <source>
        <dbReference type="EMBL" id="VVW08908.1"/>
    </source>
</evidence>
<gene>
    <name evidence="3" type="ORF">NYM_LOCUS15000</name>
</gene>
<dbReference type="EMBL" id="LR721781">
    <property type="protein sequence ID" value="VVW08908.1"/>
    <property type="molecule type" value="Genomic_DNA"/>
</dbReference>
<evidence type="ECO:0000256" key="1">
    <source>
        <dbReference type="SAM" id="MobiDB-lite"/>
    </source>
</evidence>
<feature type="region of interest" description="Disordered" evidence="1">
    <location>
        <begin position="132"/>
        <end position="165"/>
    </location>
</feature>
<feature type="region of interest" description="Disordered" evidence="1">
    <location>
        <begin position="1"/>
        <end position="65"/>
    </location>
</feature>
<dbReference type="Gene3D" id="1.10.287.2900">
    <property type="match status" value="1"/>
</dbReference>
<dbReference type="Gramene" id="NC3G0205980.1">
    <property type="protein sequence ID" value="NC3G0205980.1:cds"/>
    <property type="gene ID" value="NC3G0205980"/>
</dbReference>